<dbReference type="Proteomes" id="UP001595075">
    <property type="component" value="Unassembled WGS sequence"/>
</dbReference>
<dbReference type="PANTHER" id="PTHR47843:SF7">
    <property type="entry name" value="BTB DOMAIN-CONTAINING PROTEIN"/>
    <property type="match status" value="1"/>
</dbReference>
<dbReference type="InterPro" id="IPR011333">
    <property type="entry name" value="SKP1/BTB/POZ_sf"/>
</dbReference>
<dbReference type="EMBL" id="JAZHXI010000004">
    <property type="protein sequence ID" value="KAL2072709.1"/>
    <property type="molecule type" value="Genomic_DNA"/>
</dbReference>
<accession>A0ABR4CUF8</accession>
<dbReference type="SMART" id="SM00225">
    <property type="entry name" value="BTB"/>
    <property type="match status" value="1"/>
</dbReference>
<dbReference type="InterPro" id="IPR000210">
    <property type="entry name" value="BTB/POZ_dom"/>
</dbReference>
<dbReference type="SUPFAM" id="SSF54695">
    <property type="entry name" value="POZ domain"/>
    <property type="match status" value="1"/>
</dbReference>
<proteinExistence type="predicted"/>
<feature type="domain" description="BTB" evidence="1">
    <location>
        <begin position="17"/>
        <end position="86"/>
    </location>
</feature>
<dbReference type="CDD" id="cd18186">
    <property type="entry name" value="BTB_POZ_ZBTB_KLHL-like"/>
    <property type="match status" value="1"/>
</dbReference>
<dbReference type="Gene3D" id="3.30.710.10">
    <property type="entry name" value="Potassium Channel Kv1.1, Chain A"/>
    <property type="match status" value="1"/>
</dbReference>
<dbReference type="Pfam" id="PF00651">
    <property type="entry name" value="BTB"/>
    <property type="match status" value="1"/>
</dbReference>
<organism evidence="2 3">
    <name type="scientific">Oculimacula yallundae</name>
    <dbReference type="NCBI Taxonomy" id="86028"/>
    <lineage>
        <taxon>Eukaryota</taxon>
        <taxon>Fungi</taxon>
        <taxon>Dikarya</taxon>
        <taxon>Ascomycota</taxon>
        <taxon>Pezizomycotina</taxon>
        <taxon>Leotiomycetes</taxon>
        <taxon>Helotiales</taxon>
        <taxon>Ploettnerulaceae</taxon>
        <taxon>Oculimacula</taxon>
    </lineage>
</organism>
<protein>
    <recommendedName>
        <fullName evidence="1">BTB domain-containing protein</fullName>
    </recommendedName>
</protein>
<sequence length="248" mass="28387">MAKAKNFQLSADTLGTEFVTIHVGPKRKTFAVHKKLLCDCSDFFSKAFDGGFKEAKEGVMYLPEDSADAFDSLINYLYQDCLPAFPNQKHRDNAMDVSNFSADILYSLFALAEKFCINRLANRVMDRLQDLHDEYDVIPDLVESKKAYSITSPTSKLRSYSILTLLHNNLYVGAKEKDWFDVHSVRRLVTDCPEFAVDYLLLHAEHKQRFNSEGLIDLQSRDDEEGLGRCFFHTHGRGERCHLDPSDE</sequence>
<reference evidence="2 3" key="1">
    <citation type="journal article" date="2024" name="Commun. Biol.">
        <title>Comparative genomic analysis of thermophilic fungi reveals convergent evolutionary adaptations and gene losses.</title>
        <authorList>
            <person name="Steindorff A.S."/>
            <person name="Aguilar-Pontes M.V."/>
            <person name="Robinson A.J."/>
            <person name="Andreopoulos B."/>
            <person name="LaButti K."/>
            <person name="Kuo A."/>
            <person name="Mondo S."/>
            <person name="Riley R."/>
            <person name="Otillar R."/>
            <person name="Haridas S."/>
            <person name="Lipzen A."/>
            <person name="Grimwood J."/>
            <person name="Schmutz J."/>
            <person name="Clum A."/>
            <person name="Reid I.D."/>
            <person name="Moisan M.C."/>
            <person name="Butler G."/>
            <person name="Nguyen T.T.M."/>
            <person name="Dewar K."/>
            <person name="Conant G."/>
            <person name="Drula E."/>
            <person name="Henrissat B."/>
            <person name="Hansel C."/>
            <person name="Singer S."/>
            <person name="Hutchinson M.I."/>
            <person name="de Vries R.P."/>
            <person name="Natvig D.O."/>
            <person name="Powell A.J."/>
            <person name="Tsang A."/>
            <person name="Grigoriev I.V."/>
        </authorList>
    </citation>
    <scope>NUCLEOTIDE SEQUENCE [LARGE SCALE GENOMIC DNA]</scope>
    <source>
        <strain evidence="2 3">CBS 494.80</strain>
    </source>
</reference>
<evidence type="ECO:0000259" key="1">
    <source>
        <dbReference type="PROSITE" id="PS50097"/>
    </source>
</evidence>
<gene>
    <name evidence="2" type="ORF">VTL71DRAFT_12052</name>
</gene>
<dbReference type="PANTHER" id="PTHR47843">
    <property type="entry name" value="BTB DOMAIN-CONTAINING PROTEIN-RELATED"/>
    <property type="match status" value="1"/>
</dbReference>
<evidence type="ECO:0000313" key="2">
    <source>
        <dbReference type="EMBL" id="KAL2072709.1"/>
    </source>
</evidence>
<evidence type="ECO:0000313" key="3">
    <source>
        <dbReference type="Proteomes" id="UP001595075"/>
    </source>
</evidence>
<name>A0ABR4CUF8_9HELO</name>
<dbReference type="PROSITE" id="PS50097">
    <property type="entry name" value="BTB"/>
    <property type="match status" value="1"/>
</dbReference>
<comment type="caution">
    <text evidence="2">The sequence shown here is derived from an EMBL/GenBank/DDBJ whole genome shotgun (WGS) entry which is preliminary data.</text>
</comment>
<keyword evidence="3" id="KW-1185">Reference proteome</keyword>